<dbReference type="EMBL" id="LR134492">
    <property type="protein sequence ID" value="VEI74531.1"/>
    <property type="molecule type" value="Genomic_DNA"/>
</dbReference>
<keyword evidence="2 5" id="KW-0378">Hydrolase</keyword>
<dbReference type="AlphaFoldDB" id="A0A448T3N1"/>
<feature type="signal peptide" evidence="3">
    <location>
        <begin position="1"/>
        <end position="28"/>
    </location>
</feature>
<dbReference type="CDD" id="cd01902">
    <property type="entry name" value="Ntn_CGH"/>
    <property type="match status" value="1"/>
</dbReference>
<dbReference type="PANTHER" id="PTHR35527">
    <property type="entry name" value="CHOLOYLGLYCINE HYDROLASE"/>
    <property type="match status" value="1"/>
</dbReference>
<dbReference type="Pfam" id="PF02275">
    <property type="entry name" value="CBAH"/>
    <property type="match status" value="1"/>
</dbReference>
<dbReference type="PANTHER" id="PTHR35527:SF2">
    <property type="entry name" value="HYDROLASE"/>
    <property type="match status" value="1"/>
</dbReference>
<evidence type="ECO:0000313" key="6">
    <source>
        <dbReference type="Proteomes" id="UP000270487"/>
    </source>
</evidence>
<dbReference type="GO" id="GO:0045302">
    <property type="term" value="F:choloylglycine hydrolase activity"/>
    <property type="evidence" value="ECO:0007669"/>
    <property type="project" value="UniProtKB-EC"/>
</dbReference>
<keyword evidence="3" id="KW-0732">Signal</keyword>
<feature type="chain" id="PRO_5019291702" evidence="3">
    <location>
        <begin position="29"/>
        <end position="359"/>
    </location>
</feature>
<evidence type="ECO:0000256" key="2">
    <source>
        <dbReference type="ARBA" id="ARBA00022801"/>
    </source>
</evidence>
<reference evidence="5 6" key="1">
    <citation type="submission" date="2018-12" db="EMBL/GenBank/DDBJ databases">
        <authorList>
            <consortium name="Pathogen Informatics"/>
        </authorList>
    </citation>
    <scope>NUCLEOTIDE SEQUENCE [LARGE SCALE GENOMIC DNA]</scope>
    <source>
        <strain evidence="5 6">NCTC13193</strain>
    </source>
</reference>
<accession>A0A448T3N1</accession>
<proteinExistence type="inferred from homology"/>
<feature type="domain" description="Choloylglycine hydrolase/NAAA C-terminal" evidence="4">
    <location>
        <begin position="29"/>
        <end position="313"/>
    </location>
</feature>
<dbReference type="EC" id="3.5.1.24" evidence="5"/>
<sequence length="359" mass="39471">MNWNITLLIAPLLLSMCGILFSPQLAMACTRAVYHGEDNLVITGRTMDWKEQLHSDLWIFPQGMERSGNAGSNSIKWTSKYGSVVTSAYGVATTDGMNEKGLVANMLWLVESQYPAFDGQQPTLSLAAWAQYALDNFATVQEAVNALEKSPFIVVTGGVPGQERLASLHLSLSDASGDSAIFEYINGKLVIHHSRDYQVLTNSPTFEQQLAITKYWQGIGGNVMLPGTNRAADRFVRAQFYINAIPKYHQARLAASSVLSVMRNVSVPFGITTPEEPNISSTRWRTLADQKNKLYYFESALGSSTFWVDLKRVDFAAGAPVKKLALGKDEMADFTGEVSAEFKTSPPFEFLAADVIDNA</sequence>
<evidence type="ECO:0000256" key="1">
    <source>
        <dbReference type="ARBA" id="ARBA00006625"/>
    </source>
</evidence>
<protein>
    <submittedName>
        <fullName evidence="5">Choloylglycine hydrolase</fullName>
        <ecNumber evidence="5">3.5.1.24</ecNumber>
    </submittedName>
</protein>
<dbReference type="InterPro" id="IPR029132">
    <property type="entry name" value="CBAH/NAAA_C"/>
</dbReference>
<dbReference type="SUPFAM" id="SSF56235">
    <property type="entry name" value="N-terminal nucleophile aminohydrolases (Ntn hydrolases)"/>
    <property type="match status" value="1"/>
</dbReference>
<name>A0A448T3N1_SERFO</name>
<dbReference type="Gene3D" id="3.60.60.10">
    <property type="entry name" value="Penicillin V Acylase, Chain A"/>
    <property type="match status" value="1"/>
</dbReference>
<evidence type="ECO:0000256" key="3">
    <source>
        <dbReference type="SAM" id="SignalP"/>
    </source>
</evidence>
<evidence type="ECO:0000259" key="4">
    <source>
        <dbReference type="Pfam" id="PF02275"/>
    </source>
</evidence>
<comment type="similarity">
    <text evidence="1">Belongs to the peptidase C59 family.</text>
</comment>
<gene>
    <name evidence="5" type="primary">cbh_1</name>
    <name evidence="5" type="ORF">NCTC13193_04639</name>
</gene>
<evidence type="ECO:0000313" key="5">
    <source>
        <dbReference type="EMBL" id="VEI74531.1"/>
    </source>
</evidence>
<organism evidence="5 6">
    <name type="scientific">Serratia fonticola</name>
    <dbReference type="NCBI Taxonomy" id="47917"/>
    <lineage>
        <taxon>Bacteria</taxon>
        <taxon>Pseudomonadati</taxon>
        <taxon>Pseudomonadota</taxon>
        <taxon>Gammaproteobacteria</taxon>
        <taxon>Enterobacterales</taxon>
        <taxon>Yersiniaceae</taxon>
        <taxon>Serratia</taxon>
    </lineage>
</organism>
<dbReference type="InterPro" id="IPR029055">
    <property type="entry name" value="Ntn_hydrolases_N"/>
</dbReference>
<dbReference type="InterPro" id="IPR052193">
    <property type="entry name" value="Peptidase_C59"/>
</dbReference>
<dbReference type="Proteomes" id="UP000270487">
    <property type="component" value="Chromosome"/>
</dbReference>